<keyword evidence="4 5" id="KW-0093">Biotin biosynthesis</keyword>
<dbReference type="EMBL" id="AEDD01000003">
    <property type="protein sequence ID" value="EFM11743.1"/>
    <property type="molecule type" value="Genomic_DNA"/>
</dbReference>
<dbReference type="CDD" id="cd02440">
    <property type="entry name" value="AdoMet_MTases"/>
    <property type="match status" value="1"/>
</dbReference>
<keyword evidence="8" id="KW-1185">Reference proteome</keyword>
<name>E0I6S7_9BACL</name>
<evidence type="ECO:0000256" key="3">
    <source>
        <dbReference type="ARBA" id="ARBA00022691"/>
    </source>
</evidence>
<dbReference type="GO" id="GO:0009102">
    <property type="term" value="P:biotin biosynthetic process"/>
    <property type="evidence" value="ECO:0007669"/>
    <property type="project" value="UniProtKB-UniRule"/>
</dbReference>
<dbReference type="HAMAP" id="MF_00835">
    <property type="entry name" value="BioC"/>
    <property type="match status" value="1"/>
</dbReference>
<dbReference type="GO" id="GO:0102130">
    <property type="term" value="F:malonyl-CoA methyltransferase activity"/>
    <property type="evidence" value="ECO:0007669"/>
    <property type="project" value="UniProtKB-EC"/>
</dbReference>
<comment type="similarity">
    <text evidence="5">Belongs to the methyltransferase superfamily.</text>
</comment>
<dbReference type="EC" id="2.1.1.197" evidence="5"/>
<dbReference type="RefSeq" id="WP_006037362.1">
    <property type="nucleotide sequence ID" value="NZ_AEDD01000003.1"/>
</dbReference>
<keyword evidence="3 5" id="KW-0949">S-adenosyl-L-methionine</keyword>
<dbReference type="UniPathway" id="UPA00078"/>
<evidence type="ECO:0000256" key="4">
    <source>
        <dbReference type="ARBA" id="ARBA00022756"/>
    </source>
</evidence>
<dbReference type="InterPro" id="IPR029063">
    <property type="entry name" value="SAM-dependent_MTases_sf"/>
</dbReference>
<sequence>MRTSDKQIKAQFNRSADHRYDANAKVQPRMADALLSELRTHFVLTLPDGSNQPPQILEIGCGTGALTLQLAQQLPPSCRITAVDLAPGMLEAARGKLNKRCPHTLDRVRFVEANAEQGDLLPEWHSSYALIASNACFQWFNRPVETIRSLQQLLAPAGILAFATFGPRTMHELHASFQAAYAKLNQPYRHHGLTFHSIEQWTALLAEAGLQVVHASSYEETELHPTPAAFLHAVKAVGAGASEAGEAEAASPPAAGIQRRLFREMFKAYEQHFPAPSGEGVAATYEVLIFIAKPDEHSN</sequence>
<dbReference type="eggNOG" id="COG4106">
    <property type="taxonomic scope" value="Bacteria"/>
</dbReference>
<keyword evidence="2 5" id="KW-0808">Transferase</keyword>
<evidence type="ECO:0000313" key="7">
    <source>
        <dbReference type="EMBL" id="EFM11743.1"/>
    </source>
</evidence>
<dbReference type="STRING" id="717606.PaecuDRAFT_1349"/>
<dbReference type="GO" id="GO:0010340">
    <property type="term" value="F:carboxyl-O-methyltransferase activity"/>
    <property type="evidence" value="ECO:0007669"/>
    <property type="project" value="UniProtKB-UniRule"/>
</dbReference>
<dbReference type="Proteomes" id="UP000005387">
    <property type="component" value="Unassembled WGS sequence"/>
</dbReference>
<accession>E0I6S7</accession>
<evidence type="ECO:0000256" key="5">
    <source>
        <dbReference type="HAMAP-Rule" id="MF_00835"/>
    </source>
</evidence>
<dbReference type="GO" id="GO:0032259">
    <property type="term" value="P:methylation"/>
    <property type="evidence" value="ECO:0007669"/>
    <property type="project" value="UniProtKB-KW"/>
</dbReference>
<protein>
    <recommendedName>
        <fullName evidence="5">Malonyl-[acyl-carrier protein] O-methyltransferase</fullName>
        <shortName evidence="5">Malonyl-ACP O-methyltransferase</shortName>
        <ecNumber evidence="5">2.1.1.197</ecNumber>
    </recommendedName>
    <alternativeName>
        <fullName evidence="5">Biotin synthesis protein BioC</fullName>
    </alternativeName>
</protein>
<organism evidence="7 8">
    <name type="scientific">Paenibacillus curdlanolyticus YK9</name>
    <dbReference type="NCBI Taxonomy" id="717606"/>
    <lineage>
        <taxon>Bacteria</taxon>
        <taxon>Bacillati</taxon>
        <taxon>Bacillota</taxon>
        <taxon>Bacilli</taxon>
        <taxon>Bacillales</taxon>
        <taxon>Paenibacillaceae</taxon>
        <taxon>Paenibacillus</taxon>
    </lineage>
</organism>
<dbReference type="Pfam" id="PF08242">
    <property type="entry name" value="Methyltransf_12"/>
    <property type="match status" value="1"/>
</dbReference>
<dbReference type="InterPro" id="IPR013217">
    <property type="entry name" value="Methyltransf_12"/>
</dbReference>
<dbReference type="PANTHER" id="PTHR43861:SF1">
    <property type="entry name" value="TRANS-ACONITATE 2-METHYLTRANSFERASE"/>
    <property type="match status" value="1"/>
</dbReference>
<comment type="catalytic activity">
    <reaction evidence="5">
        <text>malonyl-[ACP] + S-adenosyl-L-methionine = malonyl-[ACP] methyl ester + S-adenosyl-L-homocysteine</text>
        <dbReference type="Rhea" id="RHEA:17105"/>
        <dbReference type="Rhea" id="RHEA-COMP:9623"/>
        <dbReference type="Rhea" id="RHEA-COMP:9954"/>
        <dbReference type="ChEBI" id="CHEBI:57856"/>
        <dbReference type="ChEBI" id="CHEBI:59789"/>
        <dbReference type="ChEBI" id="CHEBI:78449"/>
        <dbReference type="ChEBI" id="CHEBI:78845"/>
        <dbReference type="EC" id="2.1.1.197"/>
    </reaction>
</comment>
<comment type="function">
    <text evidence="5">Converts the free carboxyl group of a malonyl-thioester to its methyl ester by transfer of a methyl group from S-adenosyl-L-methionine (SAM). It allows to synthesize pimeloyl-ACP via the fatty acid synthetic pathway.</text>
</comment>
<dbReference type="SUPFAM" id="SSF53335">
    <property type="entry name" value="S-adenosyl-L-methionine-dependent methyltransferases"/>
    <property type="match status" value="1"/>
</dbReference>
<dbReference type="Gene3D" id="3.40.50.150">
    <property type="entry name" value="Vaccinia Virus protein VP39"/>
    <property type="match status" value="1"/>
</dbReference>
<dbReference type="AlphaFoldDB" id="E0I6S7"/>
<evidence type="ECO:0000256" key="1">
    <source>
        <dbReference type="ARBA" id="ARBA00022603"/>
    </source>
</evidence>
<reference evidence="7 8" key="1">
    <citation type="submission" date="2010-07" db="EMBL/GenBank/DDBJ databases">
        <title>The draft genome of Paenibacillus curdlanolyticus YK9.</title>
        <authorList>
            <consortium name="US DOE Joint Genome Institute (JGI-PGF)"/>
            <person name="Lucas S."/>
            <person name="Copeland A."/>
            <person name="Lapidus A."/>
            <person name="Cheng J.-F."/>
            <person name="Bruce D."/>
            <person name="Goodwin L."/>
            <person name="Pitluck S."/>
            <person name="Land M.L."/>
            <person name="Hauser L."/>
            <person name="Chang Y.-J."/>
            <person name="Jeffries C."/>
            <person name="Anderson I.J."/>
            <person name="Johnson E."/>
            <person name="Loganathan U."/>
            <person name="Mulhopadhyay B."/>
            <person name="Kyrpides N."/>
            <person name="Woyke T.J."/>
        </authorList>
    </citation>
    <scope>NUCLEOTIDE SEQUENCE [LARGE SCALE GENOMIC DNA]</scope>
    <source>
        <strain evidence="7 8">YK9</strain>
    </source>
</reference>
<evidence type="ECO:0000256" key="2">
    <source>
        <dbReference type="ARBA" id="ARBA00022679"/>
    </source>
</evidence>
<gene>
    <name evidence="5" type="primary">bioC</name>
    <name evidence="7" type="ORF">PaecuDRAFT_1349</name>
</gene>
<dbReference type="OrthoDB" id="9760689at2"/>
<feature type="domain" description="Methyltransferase type 12" evidence="6">
    <location>
        <begin position="57"/>
        <end position="160"/>
    </location>
</feature>
<dbReference type="InterPro" id="IPR011814">
    <property type="entry name" value="BioC"/>
</dbReference>
<keyword evidence="1 5" id="KW-0489">Methyltransferase</keyword>
<comment type="pathway">
    <text evidence="5">Cofactor biosynthesis; biotin biosynthesis.</text>
</comment>
<evidence type="ECO:0000313" key="8">
    <source>
        <dbReference type="Proteomes" id="UP000005387"/>
    </source>
</evidence>
<evidence type="ECO:0000259" key="6">
    <source>
        <dbReference type="Pfam" id="PF08242"/>
    </source>
</evidence>
<proteinExistence type="inferred from homology"/>
<dbReference type="PANTHER" id="PTHR43861">
    <property type="entry name" value="TRANS-ACONITATE 2-METHYLTRANSFERASE-RELATED"/>
    <property type="match status" value="1"/>
</dbReference>